<dbReference type="PROSITE" id="PS51462">
    <property type="entry name" value="NUDIX"/>
    <property type="match status" value="1"/>
</dbReference>
<feature type="binding site" evidence="9">
    <location>
        <position position="85"/>
    </location>
    <ligand>
        <name>Mg(2+)</name>
        <dbReference type="ChEBI" id="CHEBI:18420"/>
        <label>1</label>
    </ligand>
</feature>
<evidence type="ECO:0000256" key="10">
    <source>
        <dbReference type="PIRSR" id="PIRSR604385-3"/>
    </source>
</evidence>
<evidence type="ECO:0000256" key="1">
    <source>
        <dbReference type="ARBA" id="ARBA00000847"/>
    </source>
</evidence>
<dbReference type="Gene3D" id="3.90.79.10">
    <property type="entry name" value="Nucleoside Triphosphate Pyrophosphohydrolase"/>
    <property type="match status" value="1"/>
</dbReference>
<keyword evidence="11" id="KW-0472">Membrane</keyword>
<evidence type="ECO:0000259" key="12">
    <source>
        <dbReference type="PROSITE" id="PS51462"/>
    </source>
</evidence>
<dbReference type="SUPFAM" id="SSF55811">
    <property type="entry name" value="Nudix"/>
    <property type="match status" value="1"/>
</dbReference>
<dbReference type="PANTHER" id="PTHR11839">
    <property type="entry name" value="UDP/ADP-SUGAR PYROPHOSPHATASE"/>
    <property type="match status" value="1"/>
</dbReference>
<dbReference type="PANTHER" id="PTHR11839:SF18">
    <property type="entry name" value="NUDIX HYDROLASE DOMAIN-CONTAINING PROTEIN"/>
    <property type="match status" value="1"/>
</dbReference>
<gene>
    <name evidence="13" type="ORF">DGQ38_12655</name>
</gene>
<name>A0A3D5J3F2_9FLAO</name>
<accession>A0A3D5J3F2</accession>
<evidence type="ECO:0000313" key="14">
    <source>
        <dbReference type="Proteomes" id="UP000264330"/>
    </source>
</evidence>
<protein>
    <recommendedName>
        <fullName evidence="5">GDP-mannose pyrophosphatase</fullName>
    </recommendedName>
    <alternativeName>
        <fullName evidence="7">GDP-mannose hydrolase</fullName>
    </alternativeName>
    <alternativeName>
        <fullName evidence="8">GDPMK</fullName>
    </alternativeName>
</protein>
<evidence type="ECO:0000256" key="8">
    <source>
        <dbReference type="ARBA" id="ARBA00032272"/>
    </source>
</evidence>
<feature type="transmembrane region" description="Helical" evidence="11">
    <location>
        <begin position="115"/>
        <end position="133"/>
    </location>
</feature>
<evidence type="ECO:0000313" key="13">
    <source>
        <dbReference type="EMBL" id="HCV81890.1"/>
    </source>
</evidence>
<dbReference type="EMBL" id="DPMF01000290">
    <property type="protein sequence ID" value="HCV81890.1"/>
    <property type="molecule type" value="Genomic_DNA"/>
</dbReference>
<dbReference type="GO" id="GO:0046872">
    <property type="term" value="F:metal ion binding"/>
    <property type="evidence" value="ECO:0007669"/>
    <property type="project" value="UniProtKB-KW"/>
</dbReference>
<keyword evidence="6" id="KW-0378">Hydrolase</keyword>
<evidence type="ECO:0000256" key="6">
    <source>
        <dbReference type="ARBA" id="ARBA00022801"/>
    </source>
</evidence>
<comment type="caution">
    <text evidence="13">The sequence shown here is derived from an EMBL/GenBank/DDBJ whole genome shotgun (WGS) entry which is preliminary data.</text>
</comment>
<feature type="domain" description="Nudix hydrolase" evidence="12">
    <location>
        <begin position="43"/>
        <end position="182"/>
    </location>
</feature>
<dbReference type="NCBIfam" id="TIGR00052">
    <property type="entry name" value="nudix-type nucleoside diphosphatase, YffH/AdpP family"/>
    <property type="match status" value="1"/>
</dbReference>
<comment type="cofactor">
    <cofactor evidence="2 9">
        <name>Mg(2+)</name>
        <dbReference type="ChEBI" id="CHEBI:18420"/>
    </cofactor>
</comment>
<dbReference type="InterPro" id="IPR004385">
    <property type="entry name" value="NDP_pyrophosphatase"/>
</dbReference>
<evidence type="ECO:0000256" key="3">
    <source>
        <dbReference type="ARBA" id="ARBA00007275"/>
    </source>
</evidence>
<feature type="short sequence motif" description="Nudix box" evidence="10">
    <location>
        <begin position="86"/>
        <end position="107"/>
    </location>
</feature>
<feature type="binding site" evidence="9">
    <location>
        <position position="100"/>
    </location>
    <ligand>
        <name>Mg(2+)</name>
        <dbReference type="ChEBI" id="CHEBI:18420"/>
        <label>2</label>
    </ligand>
</feature>
<evidence type="ECO:0000256" key="2">
    <source>
        <dbReference type="ARBA" id="ARBA00001946"/>
    </source>
</evidence>
<proteinExistence type="inferred from homology"/>
<keyword evidence="9" id="KW-0460">Magnesium</keyword>
<evidence type="ECO:0000256" key="5">
    <source>
        <dbReference type="ARBA" id="ARBA00016377"/>
    </source>
</evidence>
<dbReference type="InterPro" id="IPR015797">
    <property type="entry name" value="NUDIX_hydrolase-like_dom_sf"/>
</dbReference>
<comment type="catalytic activity">
    <reaction evidence="1">
        <text>GDP-alpha-D-mannose + H2O = alpha-D-mannose 1-phosphate + GMP + 2 H(+)</text>
        <dbReference type="Rhea" id="RHEA:27978"/>
        <dbReference type="ChEBI" id="CHEBI:15377"/>
        <dbReference type="ChEBI" id="CHEBI:15378"/>
        <dbReference type="ChEBI" id="CHEBI:57527"/>
        <dbReference type="ChEBI" id="CHEBI:58115"/>
        <dbReference type="ChEBI" id="CHEBI:58409"/>
    </reaction>
</comment>
<evidence type="ECO:0000256" key="11">
    <source>
        <dbReference type="SAM" id="Phobius"/>
    </source>
</evidence>
<dbReference type="Proteomes" id="UP000264330">
    <property type="component" value="Unassembled WGS sequence"/>
</dbReference>
<keyword evidence="11" id="KW-0812">Transmembrane</keyword>
<feature type="binding site" evidence="9">
    <location>
        <position position="104"/>
    </location>
    <ligand>
        <name>Mg(2+)</name>
        <dbReference type="ChEBI" id="CHEBI:18420"/>
        <label>2</label>
    </ligand>
</feature>
<dbReference type="GO" id="GO:0005829">
    <property type="term" value="C:cytosol"/>
    <property type="evidence" value="ECO:0007669"/>
    <property type="project" value="TreeGrafter"/>
</dbReference>
<sequence>MLKKIEILKKKVLSKEWAVLNEYTYSFKRNDGTTQIQNREVYDKGDGAAIILYNKETNKIILTRQFRIPTYVNGNNDGYMIEACAGLLDGLTPEECVVKETEEETGYKIETPKRLFHSYMVAGAVTEIIYFFIAPYNESMKITKGGGLKEEGEEIEVLEFDFNEAYNMIFNGQIIDAKTIILLQHMKIERIME</sequence>
<comment type="subunit">
    <text evidence="4">Homodimer.</text>
</comment>
<keyword evidence="9" id="KW-0479">Metal-binding</keyword>
<evidence type="ECO:0000256" key="4">
    <source>
        <dbReference type="ARBA" id="ARBA00011738"/>
    </source>
</evidence>
<comment type="similarity">
    <text evidence="3">Belongs to the Nudix hydrolase family. NudK subfamily.</text>
</comment>
<evidence type="ECO:0000256" key="7">
    <source>
        <dbReference type="ARBA" id="ARBA00032162"/>
    </source>
</evidence>
<dbReference type="InterPro" id="IPR000086">
    <property type="entry name" value="NUDIX_hydrolase_dom"/>
</dbReference>
<dbReference type="GO" id="GO:0006753">
    <property type="term" value="P:nucleoside phosphate metabolic process"/>
    <property type="evidence" value="ECO:0007669"/>
    <property type="project" value="TreeGrafter"/>
</dbReference>
<dbReference type="AlphaFoldDB" id="A0A3D5J3F2"/>
<organism evidence="13 14">
    <name type="scientific">Zunongwangia profunda</name>
    <dbReference type="NCBI Taxonomy" id="398743"/>
    <lineage>
        <taxon>Bacteria</taxon>
        <taxon>Pseudomonadati</taxon>
        <taxon>Bacteroidota</taxon>
        <taxon>Flavobacteriia</taxon>
        <taxon>Flavobacteriales</taxon>
        <taxon>Flavobacteriaceae</taxon>
        <taxon>Zunongwangia</taxon>
    </lineage>
</organism>
<dbReference type="Pfam" id="PF00293">
    <property type="entry name" value="NUDIX"/>
    <property type="match status" value="1"/>
</dbReference>
<feature type="binding site" evidence="9">
    <location>
        <position position="153"/>
    </location>
    <ligand>
        <name>Mg(2+)</name>
        <dbReference type="ChEBI" id="CHEBI:18420"/>
        <label>1</label>
    </ligand>
</feature>
<dbReference type="CDD" id="cd24157">
    <property type="entry name" value="NUDIX_GDPMK"/>
    <property type="match status" value="1"/>
</dbReference>
<reference evidence="13 14" key="1">
    <citation type="journal article" date="2018" name="Nat. Biotechnol.">
        <title>A standardized bacterial taxonomy based on genome phylogeny substantially revises the tree of life.</title>
        <authorList>
            <person name="Parks D.H."/>
            <person name="Chuvochina M."/>
            <person name="Waite D.W."/>
            <person name="Rinke C."/>
            <person name="Skarshewski A."/>
            <person name="Chaumeil P.A."/>
            <person name="Hugenholtz P."/>
        </authorList>
    </citation>
    <scope>NUCLEOTIDE SEQUENCE [LARGE SCALE GENOMIC DNA]</scope>
    <source>
        <strain evidence="13">UBA9359</strain>
    </source>
</reference>
<dbReference type="GO" id="GO:0019693">
    <property type="term" value="P:ribose phosphate metabolic process"/>
    <property type="evidence" value="ECO:0007669"/>
    <property type="project" value="TreeGrafter"/>
</dbReference>
<dbReference type="GO" id="GO:0016818">
    <property type="term" value="F:hydrolase activity, acting on acid anhydrides, in phosphorus-containing anhydrides"/>
    <property type="evidence" value="ECO:0007669"/>
    <property type="project" value="InterPro"/>
</dbReference>
<evidence type="ECO:0000256" key="9">
    <source>
        <dbReference type="PIRSR" id="PIRSR604385-2"/>
    </source>
</evidence>
<keyword evidence="11" id="KW-1133">Transmembrane helix</keyword>